<dbReference type="CDD" id="cd00067">
    <property type="entry name" value="GAL4"/>
    <property type="match status" value="1"/>
</dbReference>
<dbReference type="GO" id="GO:0000981">
    <property type="term" value="F:DNA-binding transcription factor activity, RNA polymerase II-specific"/>
    <property type="evidence" value="ECO:0007669"/>
    <property type="project" value="InterPro"/>
</dbReference>
<dbReference type="GO" id="GO:0005634">
    <property type="term" value="C:nucleus"/>
    <property type="evidence" value="ECO:0007669"/>
    <property type="project" value="UniProtKB-SubCell"/>
</dbReference>
<feature type="domain" description="Zn(2)-C6 fungal-type" evidence="7">
    <location>
        <begin position="23"/>
        <end position="57"/>
    </location>
</feature>
<keyword evidence="5" id="KW-0539">Nucleus</keyword>
<feature type="region of interest" description="Disordered" evidence="6">
    <location>
        <begin position="1"/>
        <end position="22"/>
    </location>
</feature>
<dbReference type="CDD" id="cd12148">
    <property type="entry name" value="fungal_TF_MHR"/>
    <property type="match status" value="1"/>
</dbReference>
<evidence type="ECO:0000313" key="8">
    <source>
        <dbReference type="EMBL" id="ORX38080.1"/>
    </source>
</evidence>
<dbReference type="EMBL" id="NBSH01000005">
    <property type="protein sequence ID" value="ORX38080.1"/>
    <property type="molecule type" value="Genomic_DNA"/>
</dbReference>
<protein>
    <recommendedName>
        <fullName evidence="7">Zn(2)-C6 fungal-type domain-containing protein</fullName>
    </recommendedName>
</protein>
<dbReference type="GO" id="GO:0008270">
    <property type="term" value="F:zinc ion binding"/>
    <property type="evidence" value="ECO:0007669"/>
    <property type="project" value="InterPro"/>
</dbReference>
<accession>A0A1Y1UJ47</accession>
<gene>
    <name evidence="8" type="ORF">BD324DRAFT_624432</name>
</gene>
<keyword evidence="9" id="KW-1185">Reference proteome</keyword>
<reference evidence="8 9" key="1">
    <citation type="submission" date="2017-03" db="EMBL/GenBank/DDBJ databases">
        <title>Widespread Adenine N6-methylation of Active Genes in Fungi.</title>
        <authorList>
            <consortium name="DOE Joint Genome Institute"/>
            <person name="Mondo S.J."/>
            <person name="Dannebaum R.O."/>
            <person name="Kuo R.C."/>
            <person name="Louie K.B."/>
            <person name="Bewick A.J."/>
            <person name="Labutti K."/>
            <person name="Haridas S."/>
            <person name="Kuo A."/>
            <person name="Salamov A."/>
            <person name="Ahrendt S.R."/>
            <person name="Lau R."/>
            <person name="Bowen B.P."/>
            <person name="Lipzen A."/>
            <person name="Sullivan W."/>
            <person name="Andreopoulos W.B."/>
            <person name="Clum A."/>
            <person name="Lindquist E."/>
            <person name="Daum C."/>
            <person name="Northen T.R."/>
            <person name="Ramamoorthy G."/>
            <person name="Schmitz R.J."/>
            <person name="Gryganskyi A."/>
            <person name="Culley D."/>
            <person name="Magnuson J."/>
            <person name="James T.Y."/>
            <person name="O'Malley M.A."/>
            <person name="Stajich J.E."/>
            <person name="Spatafora J.W."/>
            <person name="Visel A."/>
            <person name="Grigoriev I.V."/>
        </authorList>
    </citation>
    <scope>NUCLEOTIDE SEQUENCE [LARGE SCALE GENOMIC DNA]</scope>
    <source>
        <strain evidence="8 9">NRRL Y-17943</strain>
    </source>
</reference>
<dbReference type="GO" id="GO:0000976">
    <property type="term" value="F:transcription cis-regulatory region binding"/>
    <property type="evidence" value="ECO:0007669"/>
    <property type="project" value="TreeGrafter"/>
</dbReference>
<dbReference type="SUPFAM" id="SSF57701">
    <property type="entry name" value="Zn2/Cys6 DNA-binding domain"/>
    <property type="match status" value="1"/>
</dbReference>
<sequence length="634" mass="70040">MDTSGSETFVTNSHGSESTKFGSCTRCRTAKVKCRRPGNDNSIPCIRCTSSNLTCETISYRSGRKRGSKNRRSRSSVVASLRPGADLAESSTQAMDGSLSDPIDENAGQARPLSNAKFSILDTETSLNPLGYLTNAVEELQVDAFSSRGPPRANTLFFGLPRSRLDVGMDKDPISTGIIHYTEAVRLFEYYRAHLTGVRFGLDPEIYTLDYMRCRSALLFTASLAGAAKFIQGAAELSSRLSAHVQSLLQLVLEQGYRSIEIAFSFLFIAPWLAPGEHISDDPTAQYVALCINMALALHMDKNTTTDETISDASSLTLSVEQILAIDGLDDISLGDPMIRRLVRSRQRMWYCMYFFDRAVAMARGRPYIAPSGKMLSECETWHTDESSLPQDTIITAIVTLYRDYGTLIEAIHLADERAAGINVEASIITLIDDYFSSWHAQWDLALAEAASKAGSTSPYPSIIVAQIRLSAYAMLLGSRRIRTASTLLRQAGRQAAIALLEQVVAHKTWIRYAHNQTVIMIAFAVSWVIKDHQEGYTPAVGNSACCIPQDHLDLINKVLDVLFLIGSQPEHRNGYGTVYSAHLRALLWRLNTDRVLGPPLRDSPLRELLADASAVGPQTQHELDLGCWLDWLR</sequence>
<evidence type="ECO:0000259" key="7">
    <source>
        <dbReference type="PROSITE" id="PS50048"/>
    </source>
</evidence>
<proteinExistence type="predicted"/>
<keyword evidence="3" id="KW-0238">DNA-binding</keyword>
<dbReference type="Pfam" id="PF00172">
    <property type="entry name" value="Zn_clus"/>
    <property type="match status" value="1"/>
</dbReference>
<dbReference type="Proteomes" id="UP000193218">
    <property type="component" value="Unassembled WGS sequence"/>
</dbReference>
<dbReference type="InterPro" id="IPR051089">
    <property type="entry name" value="prtT"/>
</dbReference>
<dbReference type="InterPro" id="IPR001138">
    <property type="entry name" value="Zn2Cys6_DnaBD"/>
</dbReference>
<dbReference type="Gene3D" id="4.10.240.10">
    <property type="entry name" value="Zn(2)-C6 fungal-type DNA-binding domain"/>
    <property type="match status" value="1"/>
</dbReference>
<dbReference type="STRING" id="4999.A0A1Y1UJ47"/>
<dbReference type="InterPro" id="IPR036864">
    <property type="entry name" value="Zn2-C6_fun-type_DNA-bd_sf"/>
</dbReference>
<dbReference type="PROSITE" id="PS50048">
    <property type="entry name" value="ZN2_CY6_FUNGAL_2"/>
    <property type="match status" value="1"/>
</dbReference>
<dbReference type="PANTHER" id="PTHR31845:SF17">
    <property type="entry name" value="ZN(II)2CYS6 TRANSCRIPTION FACTOR (EUROFUNG)"/>
    <property type="match status" value="1"/>
</dbReference>
<evidence type="ECO:0000256" key="5">
    <source>
        <dbReference type="ARBA" id="ARBA00023242"/>
    </source>
</evidence>
<evidence type="ECO:0000256" key="1">
    <source>
        <dbReference type="ARBA" id="ARBA00004123"/>
    </source>
</evidence>
<comment type="subcellular location">
    <subcellularLocation>
        <location evidence="1">Nucleus</location>
    </subcellularLocation>
</comment>
<evidence type="ECO:0000256" key="6">
    <source>
        <dbReference type="SAM" id="MobiDB-lite"/>
    </source>
</evidence>
<dbReference type="GeneID" id="33557510"/>
<comment type="caution">
    <text evidence="8">The sequence shown here is derived from an EMBL/GenBank/DDBJ whole genome shotgun (WGS) entry which is preliminary data.</text>
</comment>
<dbReference type="RefSeq" id="XP_021872067.1">
    <property type="nucleotide sequence ID" value="XM_022015701.1"/>
</dbReference>
<keyword evidence="4" id="KW-0804">Transcription</keyword>
<organism evidence="8 9">
    <name type="scientific">Kockovaella imperatae</name>
    <dbReference type="NCBI Taxonomy" id="4999"/>
    <lineage>
        <taxon>Eukaryota</taxon>
        <taxon>Fungi</taxon>
        <taxon>Dikarya</taxon>
        <taxon>Basidiomycota</taxon>
        <taxon>Agaricomycotina</taxon>
        <taxon>Tremellomycetes</taxon>
        <taxon>Tremellales</taxon>
        <taxon>Cuniculitremaceae</taxon>
        <taxon>Kockovaella</taxon>
    </lineage>
</organism>
<evidence type="ECO:0000313" key="9">
    <source>
        <dbReference type="Proteomes" id="UP000193218"/>
    </source>
</evidence>
<evidence type="ECO:0000256" key="3">
    <source>
        <dbReference type="ARBA" id="ARBA00023125"/>
    </source>
</evidence>
<dbReference type="OrthoDB" id="3163292at2759"/>
<feature type="compositionally biased region" description="Basic residues" evidence="6">
    <location>
        <begin position="63"/>
        <end position="74"/>
    </location>
</feature>
<dbReference type="InParanoid" id="A0A1Y1UJ47"/>
<evidence type="ECO:0000256" key="2">
    <source>
        <dbReference type="ARBA" id="ARBA00023015"/>
    </source>
</evidence>
<feature type="region of interest" description="Disordered" evidence="6">
    <location>
        <begin position="63"/>
        <end position="108"/>
    </location>
</feature>
<evidence type="ECO:0000256" key="4">
    <source>
        <dbReference type="ARBA" id="ARBA00023163"/>
    </source>
</evidence>
<name>A0A1Y1UJ47_9TREE</name>
<dbReference type="AlphaFoldDB" id="A0A1Y1UJ47"/>
<dbReference type="PROSITE" id="PS00463">
    <property type="entry name" value="ZN2_CY6_FUNGAL_1"/>
    <property type="match status" value="1"/>
</dbReference>
<keyword evidence="2" id="KW-0805">Transcription regulation</keyword>
<dbReference type="PANTHER" id="PTHR31845">
    <property type="entry name" value="FINGER DOMAIN PROTEIN, PUTATIVE-RELATED"/>
    <property type="match status" value="1"/>
</dbReference>